<evidence type="ECO:0000256" key="4">
    <source>
        <dbReference type="SAM" id="MobiDB-lite"/>
    </source>
</evidence>
<dbReference type="Gene3D" id="2.40.170.20">
    <property type="entry name" value="TonB-dependent receptor, beta-barrel domain"/>
    <property type="match status" value="1"/>
</dbReference>
<accession>A0ABU1MQU8</accession>
<gene>
    <name evidence="7" type="ORF">J2792_003594</name>
</gene>
<evidence type="ECO:0000256" key="2">
    <source>
        <dbReference type="ARBA" id="ARBA00023136"/>
    </source>
</evidence>
<reference evidence="7 8" key="1">
    <citation type="submission" date="2023-07" db="EMBL/GenBank/DDBJ databases">
        <title>Sorghum-associated microbial communities from plants grown in Nebraska, USA.</title>
        <authorList>
            <person name="Schachtman D."/>
        </authorList>
    </citation>
    <scope>NUCLEOTIDE SEQUENCE [LARGE SCALE GENOMIC DNA]</scope>
    <source>
        <strain evidence="7 8">DS1027</strain>
    </source>
</reference>
<protein>
    <submittedName>
        <fullName evidence="7">Outer membrane receptor for ferrienterochelin and colicin</fullName>
    </submittedName>
</protein>
<proteinExistence type="predicted"/>
<evidence type="ECO:0000256" key="3">
    <source>
        <dbReference type="ARBA" id="ARBA00023237"/>
    </source>
</evidence>
<dbReference type="InterPro" id="IPR041700">
    <property type="entry name" value="OMP_b-brl_3"/>
</dbReference>
<comment type="subcellular location">
    <subcellularLocation>
        <location evidence="1">Cell outer membrane</location>
    </subcellularLocation>
</comment>
<feature type="region of interest" description="Disordered" evidence="4">
    <location>
        <begin position="203"/>
        <end position="233"/>
    </location>
</feature>
<keyword evidence="7" id="KW-0675">Receptor</keyword>
<dbReference type="InterPro" id="IPR012910">
    <property type="entry name" value="Plug_dom"/>
</dbReference>
<dbReference type="InterPro" id="IPR036942">
    <property type="entry name" value="Beta-barrel_TonB_sf"/>
</dbReference>
<dbReference type="Gene3D" id="2.170.130.10">
    <property type="entry name" value="TonB-dependent receptor, plug domain"/>
    <property type="match status" value="1"/>
</dbReference>
<evidence type="ECO:0000313" key="8">
    <source>
        <dbReference type="Proteomes" id="UP001184150"/>
    </source>
</evidence>
<dbReference type="PANTHER" id="PTHR40980">
    <property type="entry name" value="PLUG DOMAIN-CONTAINING PROTEIN"/>
    <property type="match status" value="1"/>
</dbReference>
<sequence length="640" mass="68097">MPQPAGDRMIAALPPTIEPAVPAVSATTPVPVPPAADVIEVTAARTPATLHIDRRTYQVQQTPQSAQKDTLQLLRGLPAVTVTPDDQILLLGAGNARIYVDGHPYAGNAQQYLRTLHGSDIARIEVITNPSAQFSAEGTGGVINLVLRQARHAGWSGNASVETSSYGHGLIDTTLHYRRGRWSYELKAGGNIGTMVRAHDAASRHVESDGGGAATAYTRSGQSDSGGTDGRLSGKATYEIDAKTTVSLGLGGGGGHDITHTRASYQGLTPDFSSFAETRRLSSMASFLTGELDVDHRGTREGETLTATAQLYTNPVVRDETVARFSNGGGFATVLRNPTTTIDGQVDWKHPIAAHRLLSLGTSWHRDSTSQAYSLSSEASDGAPATLANDRFAGRSTTLAAYATLQQTLGKLTIAPGLRAERNVRQIDSPGEDRLVLGRTAVFPSLHIQFASSKMLTLAATYSQRIERAPLDYLRPYTVVEDPLTLFQGSPALRDQTTASWEGSLQYRRGAIETNLTAYWRTTSNVWSTTYAATAAGASIYGYVNAGRSRSAGAQFDLSAPLLRHVKLSASANLFDQRNPIDVPGGQQLLHTMRASTNGTLEWSGTARGDVPADVANCNGPTTAHRAPGRYSAPPGAKRA</sequence>
<dbReference type="Pfam" id="PF14905">
    <property type="entry name" value="OMP_b-brl_3"/>
    <property type="match status" value="1"/>
</dbReference>
<name>A0ABU1MQU8_9SPHN</name>
<dbReference type="EMBL" id="JAVDRD010000011">
    <property type="protein sequence ID" value="MDR6512709.1"/>
    <property type="molecule type" value="Genomic_DNA"/>
</dbReference>
<keyword evidence="8" id="KW-1185">Reference proteome</keyword>
<keyword evidence="3" id="KW-0998">Cell outer membrane</keyword>
<organism evidence="7 8">
    <name type="scientific">Novosphingobium capsulatum</name>
    <dbReference type="NCBI Taxonomy" id="13688"/>
    <lineage>
        <taxon>Bacteria</taxon>
        <taxon>Pseudomonadati</taxon>
        <taxon>Pseudomonadota</taxon>
        <taxon>Alphaproteobacteria</taxon>
        <taxon>Sphingomonadales</taxon>
        <taxon>Sphingomonadaceae</taxon>
        <taxon>Novosphingobium</taxon>
    </lineage>
</organism>
<evidence type="ECO:0000256" key="1">
    <source>
        <dbReference type="ARBA" id="ARBA00004442"/>
    </source>
</evidence>
<dbReference type="Proteomes" id="UP001184150">
    <property type="component" value="Unassembled WGS sequence"/>
</dbReference>
<dbReference type="PANTHER" id="PTHR40980:SF4">
    <property type="entry name" value="TONB-DEPENDENT RECEPTOR-LIKE BETA-BARREL DOMAIN-CONTAINING PROTEIN"/>
    <property type="match status" value="1"/>
</dbReference>
<feature type="domain" description="Outer membrane protein beta-barrel" evidence="6">
    <location>
        <begin position="300"/>
        <end position="584"/>
    </location>
</feature>
<comment type="caution">
    <text evidence="7">The sequence shown here is derived from an EMBL/GenBank/DDBJ whole genome shotgun (WGS) entry which is preliminary data.</text>
</comment>
<dbReference type="Pfam" id="PF07715">
    <property type="entry name" value="Plug"/>
    <property type="match status" value="1"/>
</dbReference>
<evidence type="ECO:0000313" key="7">
    <source>
        <dbReference type="EMBL" id="MDR6512709.1"/>
    </source>
</evidence>
<evidence type="ECO:0000259" key="5">
    <source>
        <dbReference type="Pfam" id="PF07715"/>
    </source>
</evidence>
<evidence type="ECO:0000259" key="6">
    <source>
        <dbReference type="Pfam" id="PF14905"/>
    </source>
</evidence>
<dbReference type="InterPro" id="IPR037066">
    <property type="entry name" value="Plug_dom_sf"/>
</dbReference>
<feature type="region of interest" description="Disordered" evidence="4">
    <location>
        <begin position="618"/>
        <end position="640"/>
    </location>
</feature>
<keyword evidence="2" id="KW-0472">Membrane</keyword>
<dbReference type="SUPFAM" id="SSF56935">
    <property type="entry name" value="Porins"/>
    <property type="match status" value="1"/>
</dbReference>
<feature type="domain" description="TonB-dependent receptor plug" evidence="5">
    <location>
        <begin position="58"/>
        <end position="142"/>
    </location>
</feature>
<feature type="compositionally biased region" description="Polar residues" evidence="4">
    <location>
        <begin position="217"/>
        <end position="226"/>
    </location>
</feature>